<keyword evidence="3" id="KW-0547">Nucleotide-binding</keyword>
<evidence type="ECO:0000256" key="6">
    <source>
        <dbReference type="ARBA" id="ARBA00023136"/>
    </source>
</evidence>
<dbReference type="PANTHER" id="PTHR24221">
    <property type="entry name" value="ATP-BINDING CASSETTE SUB-FAMILY B"/>
    <property type="match status" value="1"/>
</dbReference>
<dbReference type="GO" id="GO:0005524">
    <property type="term" value="F:ATP binding"/>
    <property type="evidence" value="ECO:0007669"/>
    <property type="project" value="UniProtKB-KW"/>
</dbReference>
<dbReference type="SUPFAM" id="SSF52540">
    <property type="entry name" value="P-loop containing nucleoside triphosphate hydrolases"/>
    <property type="match status" value="1"/>
</dbReference>
<feature type="transmembrane region" description="Helical" evidence="7">
    <location>
        <begin position="150"/>
        <end position="171"/>
    </location>
</feature>
<dbReference type="InterPro" id="IPR039421">
    <property type="entry name" value="Type_1_exporter"/>
</dbReference>
<feature type="transmembrane region" description="Helical" evidence="7">
    <location>
        <begin position="12"/>
        <end position="32"/>
    </location>
</feature>
<comment type="subcellular location">
    <subcellularLocation>
        <location evidence="1">Cell membrane</location>
        <topology evidence="1">Multi-pass membrane protein</topology>
    </subcellularLocation>
</comment>
<dbReference type="SUPFAM" id="SSF90123">
    <property type="entry name" value="ABC transporter transmembrane region"/>
    <property type="match status" value="1"/>
</dbReference>
<protein>
    <submittedName>
        <fullName evidence="10">ATP-binding cassette domain-containing protein</fullName>
    </submittedName>
</protein>
<evidence type="ECO:0000256" key="2">
    <source>
        <dbReference type="ARBA" id="ARBA00022692"/>
    </source>
</evidence>
<name>A0A433J453_9PROT</name>
<evidence type="ECO:0000256" key="7">
    <source>
        <dbReference type="SAM" id="Phobius"/>
    </source>
</evidence>
<dbReference type="InterPro" id="IPR003439">
    <property type="entry name" value="ABC_transporter-like_ATP-bd"/>
</dbReference>
<accession>A0A433J453</accession>
<dbReference type="SMART" id="SM00382">
    <property type="entry name" value="AAA"/>
    <property type="match status" value="1"/>
</dbReference>
<dbReference type="GO" id="GO:0140359">
    <property type="term" value="F:ABC-type transporter activity"/>
    <property type="evidence" value="ECO:0007669"/>
    <property type="project" value="InterPro"/>
</dbReference>
<feature type="transmembrane region" description="Helical" evidence="7">
    <location>
        <begin position="266"/>
        <end position="290"/>
    </location>
</feature>
<keyword evidence="5 7" id="KW-1133">Transmembrane helix</keyword>
<gene>
    <name evidence="10" type="ORF">EJ913_21460</name>
</gene>
<keyword evidence="6 7" id="KW-0472">Membrane</keyword>
<evidence type="ECO:0000313" key="11">
    <source>
        <dbReference type="Proteomes" id="UP000280346"/>
    </source>
</evidence>
<dbReference type="PROSITE" id="PS50893">
    <property type="entry name" value="ABC_TRANSPORTER_2"/>
    <property type="match status" value="1"/>
</dbReference>
<sequence length="554" mass="60303">MDLWRLLRRDALRNVQSLFLLAAFAAALNLSVLTTLNDALLHLEDGHGLERLLLIFLVSAFVWRMAQNLLMRMASKRIQAGLGRLRVDLLRRALAADLPDVMALGPNRIAQAAGAELQILAQAVPTLVISVQSVAAIILCLVYLSSLSGLAVLIVLASLGIGGIIVARIVAKLEVQAESIHESEVGLTERADHILKTLRECKVNRRRRANALADIDACTGELHRKRFQFNVLYADYYMANELAYYFSIAGIIFLLPALAATEISTVVLSAHAAAFVAYPVITIVTSYPSYMGAETAARSYLAIEAELKTPALPPKPAPGPAVDFTGFSTLALEGTTFRHAGRDGIGSFSVGPIDLTVERGTVIFVTGHNGSGKSTLVHMLLGLYPAHRGALTVDGQPVAADEMASYRDLFSVVFSDVHLTRQLYGARDLEDGFAEELFDLLEIADKVALDGNAFTTVELSQGQKKRLALVAALLERKPVLVLDEWAADQSPYFRRKFYREIIPWLKARGITVIAVTHDDAYFDAADVQIQVDRGSARRLVPARPASEPESLPAV</sequence>
<evidence type="ECO:0000259" key="9">
    <source>
        <dbReference type="PROSITE" id="PS50929"/>
    </source>
</evidence>
<dbReference type="InterPro" id="IPR017871">
    <property type="entry name" value="ABC_transporter-like_CS"/>
</dbReference>
<evidence type="ECO:0000256" key="3">
    <source>
        <dbReference type="ARBA" id="ARBA00022741"/>
    </source>
</evidence>
<dbReference type="GO" id="GO:0016887">
    <property type="term" value="F:ATP hydrolysis activity"/>
    <property type="evidence" value="ECO:0007669"/>
    <property type="project" value="InterPro"/>
</dbReference>
<dbReference type="InterPro" id="IPR011527">
    <property type="entry name" value="ABC1_TM_dom"/>
</dbReference>
<keyword evidence="2 7" id="KW-0812">Transmembrane</keyword>
<dbReference type="Pfam" id="PF00005">
    <property type="entry name" value="ABC_tran"/>
    <property type="match status" value="1"/>
</dbReference>
<dbReference type="RefSeq" id="WP_127001694.1">
    <property type="nucleotide sequence ID" value="NZ_JBNPXW010000016.1"/>
</dbReference>
<dbReference type="PROSITE" id="PS00211">
    <property type="entry name" value="ABC_TRANSPORTER_1"/>
    <property type="match status" value="1"/>
</dbReference>
<evidence type="ECO:0000259" key="8">
    <source>
        <dbReference type="PROSITE" id="PS50893"/>
    </source>
</evidence>
<keyword evidence="4 10" id="KW-0067">ATP-binding</keyword>
<feature type="transmembrane region" description="Helical" evidence="7">
    <location>
        <begin position="52"/>
        <end position="70"/>
    </location>
</feature>
<dbReference type="EMBL" id="RZIJ01000019">
    <property type="protein sequence ID" value="RUQ66759.1"/>
    <property type="molecule type" value="Genomic_DNA"/>
</dbReference>
<feature type="transmembrane region" description="Helical" evidence="7">
    <location>
        <begin position="123"/>
        <end position="144"/>
    </location>
</feature>
<organism evidence="10 11">
    <name type="scientific">Azospirillum doebereinerae</name>
    <dbReference type="NCBI Taxonomy" id="92933"/>
    <lineage>
        <taxon>Bacteria</taxon>
        <taxon>Pseudomonadati</taxon>
        <taxon>Pseudomonadota</taxon>
        <taxon>Alphaproteobacteria</taxon>
        <taxon>Rhodospirillales</taxon>
        <taxon>Azospirillaceae</taxon>
        <taxon>Azospirillum</taxon>
    </lineage>
</organism>
<dbReference type="AlphaFoldDB" id="A0A433J453"/>
<proteinExistence type="predicted"/>
<dbReference type="Gene3D" id="1.20.1560.10">
    <property type="entry name" value="ABC transporter type 1, transmembrane domain"/>
    <property type="match status" value="1"/>
</dbReference>
<dbReference type="GO" id="GO:0005886">
    <property type="term" value="C:plasma membrane"/>
    <property type="evidence" value="ECO:0007669"/>
    <property type="project" value="UniProtKB-SubCell"/>
</dbReference>
<reference evidence="10 11" key="1">
    <citation type="submission" date="2018-12" db="EMBL/GenBank/DDBJ databases">
        <authorList>
            <person name="Yang Y."/>
        </authorList>
    </citation>
    <scope>NUCLEOTIDE SEQUENCE [LARGE SCALE GENOMIC DNA]</scope>
    <source>
        <strain evidence="10 11">GSF71</strain>
    </source>
</reference>
<dbReference type="InterPro" id="IPR003593">
    <property type="entry name" value="AAA+_ATPase"/>
</dbReference>
<dbReference type="Gene3D" id="3.40.50.300">
    <property type="entry name" value="P-loop containing nucleotide triphosphate hydrolases"/>
    <property type="match status" value="1"/>
</dbReference>
<feature type="domain" description="ABC transporter" evidence="8">
    <location>
        <begin position="330"/>
        <end position="553"/>
    </location>
</feature>
<feature type="domain" description="ABC transmembrane type-1" evidence="9">
    <location>
        <begin position="18"/>
        <end position="292"/>
    </location>
</feature>
<dbReference type="OrthoDB" id="9760776at2"/>
<dbReference type="InterPro" id="IPR027417">
    <property type="entry name" value="P-loop_NTPase"/>
</dbReference>
<keyword evidence="11" id="KW-1185">Reference proteome</keyword>
<evidence type="ECO:0000256" key="1">
    <source>
        <dbReference type="ARBA" id="ARBA00004651"/>
    </source>
</evidence>
<dbReference type="PANTHER" id="PTHR24221:SF654">
    <property type="entry name" value="ATP-BINDING CASSETTE SUB-FAMILY B MEMBER 6"/>
    <property type="match status" value="1"/>
</dbReference>
<dbReference type="PROSITE" id="PS50929">
    <property type="entry name" value="ABC_TM1F"/>
    <property type="match status" value="1"/>
</dbReference>
<dbReference type="Proteomes" id="UP000280346">
    <property type="component" value="Unassembled WGS sequence"/>
</dbReference>
<evidence type="ECO:0000256" key="4">
    <source>
        <dbReference type="ARBA" id="ARBA00022840"/>
    </source>
</evidence>
<evidence type="ECO:0000256" key="5">
    <source>
        <dbReference type="ARBA" id="ARBA00022989"/>
    </source>
</evidence>
<dbReference type="InterPro" id="IPR036640">
    <property type="entry name" value="ABC1_TM_sf"/>
</dbReference>
<evidence type="ECO:0000313" key="10">
    <source>
        <dbReference type="EMBL" id="RUQ66759.1"/>
    </source>
</evidence>
<comment type="caution">
    <text evidence="10">The sequence shown here is derived from an EMBL/GenBank/DDBJ whole genome shotgun (WGS) entry which is preliminary data.</text>
</comment>
<feature type="transmembrane region" description="Helical" evidence="7">
    <location>
        <begin position="242"/>
        <end position="260"/>
    </location>
</feature>